<reference evidence="2" key="1">
    <citation type="submission" date="2024-07" db="EMBL/GenBank/DDBJ databases">
        <title>Two chromosome-level genome assemblies of Korean endemic species Abeliophyllum distichum and Forsythia ovata (Oleaceae).</title>
        <authorList>
            <person name="Jang H."/>
        </authorList>
    </citation>
    <scope>NUCLEOTIDE SEQUENCE [LARGE SCALE GENOMIC DNA]</scope>
</reference>
<evidence type="ECO:0000313" key="1">
    <source>
        <dbReference type="EMBL" id="KAL2554386.1"/>
    </source>
</evidence>
<protein>
    <submittedName>
        <fullName evidence="1">Rab3 GTPase-activating protein non-catalytic subunit-like</fullName>
    </submittedName>
</protein>
<dbReference type="Proteomes" id="UP001604277">
    <property type="component" value="Unassembled WGS sequence"/>
</dbReference>
<accession>A0ABD1WXE1</accession>
<dbReference type="EMBL" id="JBFOLJ010000002">
    <property type="protein sequence ID" value="KAL2554386.1"/>
    <property type="molecule type" value="Genomic_DNA"/>
</dbReference>
<dbReference type="AlphaFoldDB" id="A0ABD1WXE1"/>
<proteinExistence type="predicted"/>
<name>A0ABD1WXE1_9LAMI</name>
<keyword evidence="2" id="KW-1185">Reference proteome</keyword>
<comment type="caution">
    <text evidence="1">The sequence shown here is derived from an EMBL/GenBank/DDBJ whole genome shotgun (WGS) entry which is preliminary data.</text>
</comment>
<organism evidence="1 2">
    <name type="scientific">Forsythia ovata</name>
    <dbReference type="NCBI Taxonomy" id="205694"/>
    <lineage>
        <taxon>Eukaryota</taxon>
        <taxon>Viridiplantae</taxon>
        <taxon>Streptophyta</taxon>
        <taxon>Embryophyta</taxon>
        <taxon>Tracheophyta</taxon>
        <taxon>Spermatophyta</taxon>
        <taxon>Magnoliopsida</taxon>
        <taxon>eudicotyledons</taxon>
        <taxon>Gunneridae</taxon>
        <taxon>Pentapetalae</taxon>
        <taxon>asterids</taxon>
        <taxon>lamiids</taxon>
        <taxon>Lamiales</taxon>
        <taxon>Oleaceae</taxon>
        <taxon>Forsythieae</taxon>
        <taxon>Forsythia</taxon>
    </lineage>
</organism>
<evidence type="ECO:0000313" key="2">
    <source>
        <dbReference type="Proteomes" id="UP001604277"/>
    </source>
</evidence>
<gene>
    <name evidence="1" type="ORF">Fot_08005</name>
</gene>
<sequence>MSHRLHMTDLSCIACDALTDLGAGKEGWLVNNSNLLISLDTHFVAPANRSLIFILNWSSSNSGSSSMMKSGESSPWEPHTIFFTRRGKLLMPFQKIHCKLYKISFGLKTNLAAPIPKKEAENSPPIYPLA</sequence>